<accession>A0AAE0N9Z5</accession>
<keyword evidence="3" id="KW-1185">Reference proteome</keyword>
<reference evidence="2" key="1">
    <citation type="journal article" date="2023" name="Mol. Phylogenet. Evol.">
        <title>Genome-scale phylogeny and comparative genomics of the fungal order Sordariales.</title>
        <authorList>
            <person name="Hensen N."/>
            <person name="Bonometti L."/>
            <person name="Westerberg I."/>
            <person name="Brannstrom I.O."/>
            <person name="Guillou S."/>
            <person name="Cros-Aarteil S."/>
            <person name="Calhoun S."/>
            <person name="Haridas S."/>
            <person name="Kuo A."/>
            <person name="Mondo S."/>
            <person name="Pangilinan J."/>
            <person name="Riley R."/>
            <person name="LaButti K."/>
            <person name="Andreopoulos B."/>
            <person name="Lipzen A."/>
            <person name="Chen C."/>
            <person name="Yan M."/>
            <person name="Daum C."/>
            <person name="Ng V."/>
            <person name="Clum A."/>
            <person name="Steindorff A."/>
            <person name="Ohm R.A."/>
            <person name="Martin F."/>
            <person name="Silar P."/>
            <person name="Natvig D.O."/>
            <person name="Lalanne C."/>
            <person name="Gautier V."/>
            <person name="Ament-Velasquez S.L."/>
            <person name="Kruys A."/>
            <person name="Hutchinson M.I."/>
            <person name="Powell A.J."/>
            <person name="Barry K."/>
            <person name="Miller A.N."/>
            <person name="Grigoriev I.V."/>
            <person name="Debuchy R."/>
            <person name="Gladieux P."/>
            <person name="Hiltunen Thoren M."/>
            <person name="Johannesson H."/>
        </authorList>
    </citation>
    <scope>NUCLEOTIDE SEQUENCE</scope>
    <source>
        <strain evidence="2">CBS 232.78</strain>
    </source>
</reference>
<feature type="compositionally biased region" description="Pro residues" evidence="1">
    <location>
        <begin position="8"/>
        <end position="21"/>
    </location>
</feature>
<evidence type="ECO:0000256" key="1">
    <source>
        <dbReference type="SAM" id="MobiDB-lite"/>
    </source>
</evidence>
<dbReference type="Proteomes" id="UP001285441">
    <property type="component" value="Unassembled WGS sequence"/>
</dbReference>
<sequence length="272" mass="29985">MKQSKLAPQPPQRYGPVPIEPVPIELREQQRNLERAIANGPGPDAKGPLAAADFPFGLDSQFDGAGFEWLRFTGAAKTAWNDLDNAVVPVWKLRVGYDPTPPGRTTHDSGGTWCIYLLTLGMRAIRIEPIIPPVSSDNKGKEAAAALCNIPIVCTFYETVQDHEWNRLADLRDVAYNGSFRSVFTTIDANNGFRYQCESGGTGSGWALDQLRNLYPSSKDQQPPKVAARNCWFGKQPKPFAPEAAAATAVATLESGPLEKRNYWPRNKERVT</sequence>
<dbReference type="AlphaFoldDB" id="A0AAE0N9Z5"/>
<proteinExistence type="predicted"/>
<reference evidence="2" key="2">
    <citation type="submission" date="2023-06" db="EMBL/GenBank/DDBJ databases">
        <authorList>
            <consortium name="Lawrence Berkeley National Laboratory"/>
            <person name="Haridas S."/>
            <person name="Hensen N."/>
            <person name="Bonometti L."/>
            <person name="Westerberg I."/>
            <person name="Brannstrom I.O."/>
            <person name="Guillou S."/>
            <person name="Cros-Aarteil S."/>
            <person name="Calhoun S."/>
            <person name="Kuo A."/>
            <person name="Mondo S."/>
            <person name="Pangilinan J."/>
            <person name="Riley R."/>
            <person name="LaButti K."/>
            <person name="Andreopoulos B."/>
            <person name="Lipzen A."/>
            <person name="Chen C."/>
            <person name="Yanf M."/>
            <person name="Daum C."/>
            <person name="Ng V."/>
            <person name="Clum A."/>
            <person name="Steindorff A."/>
            <person name="Ohm R."/>
            <person name="Martin F."/>
            <person name="Silar P."/>
            <person name="Natvig D."/>
            <person name="Lalanne C."/>
            <person name="Gautier V."/>
            <person name="Ament-velasquez S.L."/>
            <person name="Kruys A."/>
            <person name="Hutchinson M.I."/>
            <person name="Powell A.J."/>
            <person name="Barry K."/>
            <person name="Miller A.N."/>
            <person name="Grigoriev I.V."/>
            <person name="Debuchy R."/>
            <person name="Gladieux P."/>
            <person name="Thoren M.H."/>
            <person name="Johannesson H."/>
        </authorList>
    </citation>
    <scope>NUCLEOTIDE SEQUENCE</scope>
    <source>
        <strain evidence="2">CBS 232.78</strain>
    </source>
</reference>
<evidence type="ECO:0000313" key="2">
    <source>
        <dbReference type="EMBL" id="KAK3374909.1"/>
    </source>
</evidence>
<gene>
    <name evidence="2" type="ORF">B0H63DRAFT_526204</name>
</gene>
<dbReference type="EMBL" id="JAULSW010000007">
    <property type="protein sequence ID" value="KAK3374909.1"/>
    <property type="molecule type" value="Genomic_DNA"/>
</dbReference>
<organism evidence="2 3">
    <name type="scientific">Podospora didyma</name>
    <dbReference type="NCBI Taxonomy" id="330526"/>
    <lineage>
        <taxon>Eukaryota</taxon>
        <taxon>Fungi</taxon>
        <taxon>Dikarya</taxon>
        <taxon>Ascomycota</taxon>
        <taxon>Pezizomycotina</taxon>
        <taxon>Sordariomycetes</taxon>
        <taxon>Sordariomycetidae</taxon>
        <taxon>Sordariales</taxon>
        <taxon>Podosporaceae</taxon>
        <taxon>Podospora</taxon>
    </lineage>
</organism>
<name>A0AAE0N9Z5_9PEZI</name>
<evidence type="ECO:0000313" key="3">
    <source>
        <dbReference type="Proteomes" id="UP001285441"/>
    </source>
</evidence>
<feature type="region of interest" description="Disordered" evidence="1">
    <location>
        <begin position="1"/>
        <end position="21"/>
    </location>
</feature>
<comment type="caution">
    <text evidence="2">The sequence shown here is derived from an EMBL/GenBank/DDBJ whole genome shotgun (WGS) entry which is preliminary data.</text>
</comment>
<protein>
    <submittedName>
        <fullName evidence="2">Uncharacterized protein</fullName>
    </submittedName>
</protein>